<feature type="transmembrane region" description="Helical" evidence="1">
    <location>
        <begin position="24"/>
        <end position="47"/>
    </location>
</feature>
<dbReference type="Proteomes" id="UP000694892">
    <property type="component" value="Chromosome 8S"/>
</dbReference>
<evidence type="ECO:0000256" key="1">
    <source>
        <dbReference type="SAM" id="Phobius"/>
    </source>
</evidence>
<keyword evidence="1" id="KW-0472">Membrane</keyword>
<keyword evidence="1" id="KW-1133">Transmembrane helix</keyword>
<reference evidence="3" key="1">
    <citation type="journal article" date="2016" name="Nature">
        <title>Genome evolution in the allotetraploid frog Xenopus laevis.</title>
        <authorList>
            <person name="Session A.M."/>
            <person name="Uno Y."/>
            <person name="Kwon T."/>
            <person name="Chapman J.A."/>
            <person name="Toyoda A."/>
            <person name="Takahashi S."/>
            <person name="Fukui A."/>
            <person name="Hikosaka A."/>
            <person name="Suzuki A."/>
            <person name="Kondo M."/>
            <person name="van Heeringen S.J."/>
            <person name="Quigley I."/>
            <person name="Heinz S."/>
            <person name="Ogino H."/>
            <person name="Ochi H."/>
            <person name="Hellsten U."/>
            <person name="Lyons J.B."/>
            <person name="Simakov O."/>
            <person name="Putnam N."/>
            <person name="Stites J."/>
            <person name="Kuroki Y."/>
            <person name="Tanaka T."/>
            <person name="Michiue T."/>
            <person name="Watanabe M."/>
            <person name="Bogdanovic O."/>
            <person name="Lister R."/>
            <person name="Georgiou G."/>
            <person name="Paranjpe S.S."/>
            <person name="van Kruijsbergen I."/>
            <person name="Shu S."/>
            <person name="Carlson J."/>
            <person name="Kinoshita T."/>
            <person name="Ohta Y."/>
            <person name="Mawaribuchi S."/>
            <person name="Jenkins J."/>
            <person name="Grimwood J."/>
            <person name="Schmutz J."/>
            <person name="Mitros T."/>
            <person name="Mozaffari S.V."/>
            <person name="Suzuki Y."/>
            <person name="Haramoto Y."/>
            <person name="Yamamoto T.S."/>
            <person name="Takagi C."/>
            <person name="Heald R."/>
            <person name="Miller K."/>
            <person name="Haudenschild C."/>
            <person name="Kitzman J."/>
            <person name="Nakayama T."/>
            <person name="Izutsu Y."/>
            <person name="Robert J."/>
            <person name="Fortriede J."/>
            <person name="Burns K."/>
            <person name="Lotay V."/>
            <person name="Karimi K."/>
            <person name="Yasuoka Y."/>
            <person name="Dichmann D.S."/>
            <person name="Flajnik M.F."/>
            <person name="Houston D.W."/>
            <person name="Shendure J."/>
            <person name="DuPasquier L."/>
            <person name="Vize P.D."/>
            <person name="Zorn A.M."/>
            <person name="Ito M."/>
            <person name="Marcotte E.M."/>
            <person name="Wallingford J.B."/>
            <person name="Ito Y."/>
            <person name="Asashima M."/>
            <person name="Ueno N."/>
            <person name="Matsuda Y."/>
            <person name="Veenstra G.J."/>
            <person name="Fujiyama A."/>
            <person name="Harland R.M."/>
            <person name="Taira M."/>
            <person name="Rokhsar D.S."/>
        </authorList>
    </citation>
    <scope>NUCLEOTIDE SEQUENCE [LARGE SCALE GENOMIC DNA]</scope>
    <source>
        <strain evidence="3">J</strain>
    </source>
</reference>
<evidence type="ECO:0000313" key="2">
    <source>
        <dbReference type="EMBL" id="OCT65111.1"/>
    </source>
</evidence>
<dbReference type="EMBL" id="CM004481">
    <property type="protein sequence ID" value="OCT65111.1"/>
    <property type="molecule type" value="Genomic_DNA"/>
</dbReference>
<accession>A0A974C2A2</accession>
<proteinExistence type="predicted"/>
<protein>
    <submittedName>
        <fullName evidence="2">Uncharacterized protein</fullName>
    </submittedName>
</protein>
<name>A0A974C2A2_XENLA</name>
<organism evidence="2 3">
    <name type="scientific">Xenopus laevis</name>
    <name type="common">African clawed frog</name>
    <dbReference type="NCBI Taxonomy" id="8355"/>
    <lineage>
        <taxon>Eukaryota</taxon>
        <taxon>Metazoa</taxon>
        <taxon>Chordata</taxon>
        <taxon>Craniata</taxon>
        <taxon>Vertebrata</taxon>
        <taxon>Euteleostomi</taxon>
        <taxon>Amphibia</taxon>
        <taxon>Batrachia</taxon>
        <taxon>Anura</taxon>
        <taxon>Pipoidea</taxon>
        <taxon>Pipidae</taxon>
        <taxon>Xenopodinae</taxon>
        <taxon>Xenopus</taxon>
        <taxon>Xenopus</taxon>
    </lineage>
</organism>
<evidence type="ECO:0000313" key="3">
    <source>
        <dbReference type="Proteomes" id="UP000694892"/>
    </source>
</evidence>
<sequence length="67" mass="8052">MMIRLHMNIHCTTKCRICTSTNRIFYVQLFMLLTYPLFYISMFYIYIVQVLFLKHHQQSDTTTPAVA</sequence>
<keyword evidence="1" id="KW-0812">Transmembrane</keyword>
<gene>
    <name evidence="2" type="ORF">XELAEV_18041353mg</name>
</gene>
<dbReference type="AlphaFoldDB" id="A0A974C2A2"/>